<evidence type="ECO:0000256" key="2">
    <source>
        <dbReference type="ARBA" id="ARBA00023316"/>
    </source>
</evidence>
<dbReference type="GO" id="GO:0008932">
    <property type="term" value="F:lytic endotransglycosylase activity"/>
    <property type="evidence" value="ECO:0007669"/>
    <property type="project" value="UniProtKB-UniRule"/>
</dbReference>
<name>A0A931DS95_9ACTN</name>
<sequence length="212" mass="22241">MGSAAKHRSKTRIRTILIASGVAVAVLAAGAWTLAAAKTGGSAKAAGATGTAPDANVPPADPPRAVPSRASRDDVRAAPPDRPPLRAGALPEKRAKAAEKKSRPEKAPEKKPAYRVTRTGSCEASFYWEGQMTASGERFDPGELTAAHKTLPMGSKVRVTNKHNGRKVTVRINDRGPYAGGRCLDLSKAAMAEVRGTGAGVIPVRYEVLRRS</sequence>
<keyword evidence="8" id="KW-1185">Reference proteome</keyword>
<feature type="compositionally biased region" description="Low complexity" evidence="5">
    <location>
        <begin position="43"/>
        <end position="58"/>
    </location>
</feature>
<dbReference type="EC" id="4.2.2.-" evidence="3"/>
<dbReference type="InterPro" id="IPR036908">
    <property type="entry name" value="RlpA-like_sf"/>
</dbReference>
<dbReference type="HAMAP" id="MF_02071">
    <property type="entry name" value="RlpA"/>
    <property type="match status" value="1"/>
</dbReference>
<feature type="domain" description="RlpA-like protein double-psi beta-barrel" evidence="6">
    <location>
        <begin position="123"/>
        <end position="206"/>
    </location>
</feature>
<comment type="similarity">
    <text evidence="3 4">Belongs to the RlpA family.</text>
</comment>
<feature type="compositionally biased region" description="Basic and acidic residues" evidence="5">
    <location>
        <begin position="91"/>
        <end position="112"/>
    </location>
</feature>
<feature type="region of interest" description="Disordered" evidence="5">
    <location>
        <begin position="43"/>
        <end position="115"/>
    </location>
</feature>
<evidence type="ECO:0000256" key="4">
    <source>
        <dbReference type="RuleBase" id="RU003495"/>
    </source>
</evidence>
<accession>A0A931DS95</accession>
<comment type="function">
    <text evidence="3">Lytic transglycosylase with a strong preference for naked glycan strands that lack stem peptides.</text>
</comment>
<dbReference type="AlphaFoldDB" id="A0A931DS95"/>
<dbReference type="NCBIfam" id="TIGR00413">
    <property type="entry name" value="rlpA"/>
    <property type="match status" value="1"/>
</dbReference>
<evidence type="ECO:0000313" key="7">
    <source>
        <dbReference type="EMBL" id="MBG6092505.1"/>
    </source>
</evidence>
<evidence type="ECO:0000256" key="1">
    <source>
        <dbReference type="ARBA" id="ARBA00023239"/>
    </source>
</evidence>
<dbReference type="GO" id="GO:0071555">
    <property type="term" value="P:cell wall organization"/>
    <property type="evidence" value="ECO:0007669"/>
    <property type="project" value="UniProtKB-KW"/>
</dbReference>
<evidence type="ECO:0000256" key="5">
    <source>
        <dbReference type="SAM" id="MobiDB-lite"/>
    </source>
</evidence>
<dbReference type="Proteomes" id="UP000614047">
    <property type="component" value="Unassembled WGS sequence"/>
</dbReference>
<dbReference type="RefSeq" id="WP_197014679.1">
    <property type="nucleotide sequence ID" value="NZ_BAABES010000009.1"/>
</dbReference>
<dbReference type="GO" id="GO:0000270">
    <property type="term" value="P:peptidoglycan metabolic process"/>
    <property type="evidence" value="ECO:0007669"/>
    <property type="project" value="UniProtKB-UniRule"/>
</dbReference>
<organism evidence="7 8">
    <name type="scientific">Actinomadura viridis</name>
    <dbReference type="NCBI Taxonomy" id="58110"/>
    <lineage>
        <taxon>Bacteria</taxon>
        <taxon>Bacillati</taxon>
        <taxon>Actinomycetota</taxon>
        <taxon>Actinomycetes</taxon>
        <taxon>Streptosporangiales</taxon>
        <taxon>Thermomonosporaceae</taxon>
        <taxon>Actinomadura</taxon>
    </lineage>
</organism>
<dbReference type="InterPro" id="IPR009009">
    <property type="entry name" value="RlpA-like_DPBB"/>
</dbReference>
<keyword evidence="7" id="KW-0449">Lipoprotein</keyword>
<evidence type="ECO:0000259" key="6">
    <source>
        <dbReference type="Pfam" id="PF03330"/>
    </source>
</evidence>
<dbReference type="EMBL" id="JADOUA010000001">
    <property type="protein sequence ID" value="MBG6092505.1"/>
    <property type="molecule type" value="Genomic_DNA"/>
</dbReference>
<dbReference type="Pfam" id="PF03330">
    <property type="entry name" value="DPBB_1"/>
    <property type="match status" value="1"/>
</dbReference>
<reference evidence="7" key="1">
    <citation type="submission" date="2020-11" db="EMBL/GenBank/DDBJ databases">
        <title>Sequencing the genomes of 1000 actinobacteria strains.</title>
        <authorList>
            <person name="Klenk H.-P."/>
        </authorList>
    </citation>
    <scope>NUCLEOTIDE SEQUENCE</scope>
    <source>
        <strain evidence="7">DSM 43175</strain>
    </source>
</reference>
<dbReference type="InterPro" id="IPR034718">
    <property type="entry name" value="RlpA"/>
</dbReference>
<proteinExistence type="inferred from homology"/>
<comment type="caution">
    <text evidence="7">The sequence shown here is derived from an EMBL/GenBank/DDBJ whole genome shotgun (WGS) entry which is preliminary data.</text>
</comment>
<evidence type="ECO:0000313" key="8">
    <source>
        <dbReference type="Proteomes" id="UP000614047"/>
    </source>
</evidence>
<gene>
    <name evidence="3" type="primary">rlpA</name>
    <name evidence="7" type="ORF">IW256_006618</name>
</gene>
<dbReference type="PANTHER" id="PTHR34183:SF8">
    <property type="entry name" value="ENDOLYTIC PEPTIDOGLYCAN TRANSGLYCOSYLASE RLPA-RELATED"/>
    <property type="match status" value="1"/>
</dbReference>
<keyword evidence="1 3" id="KW-0456">Lyase</keyword>
<keyword evidence="2 3" id="KW-0961">Cell wall biogenesis/degradation</keyword>
<evidence type="ECO:0000256" key="3">
    <source>
        <dbReference type="HAMAP-Rule" id="MF_02071"/>
    </source>
</evidence>
<protein>
    <recommendedName>
        <fullName evidence="3">Probable endolytic peptidoglycan transglycosylase RlpA</fullName>
        <ecNumber evidence="3">4.2.2.-</ecNumber>
    </recommendedName>
</protein>
<dbReference type="Gene3D" id="2.40.40.10">
    <property type="entry name" value="RlpA-like domain"/>
    <property type="match status" value="1"/>
</dbReference>
<dbReference type="InterPro" id="IPR012997">
    <property type="entry name" value="RplA"/>
</dbReference>
<dbReference type="CDD" id="cd22268">
    <property type="entry name" value="DPBB_RlpA-like"/>
    <property type="match status" value="1"/>
</dbReference>
<dbReference type="SUPFAM" id="SSF50685">
    <property type="entry name" value="Barwin-like endoglucanases"/>
    <property type="match status" value="1"/>
</dbReference>
<dbReference type="PANTHER" id="PTHR34183">
    <property type="entry name" value="ENDOLYTIC PEPTIDOGLYCAN TRANSGLYCOSYLASE RLPA"/>
    <property type="match status" value="1"/>
</dbReference>